<dbReference type="RefSeq" id="WP_011905827.1">
    <property type="nucleotide sequence ID" value="NC_009380.1"/>
</dbReference>
<dbReference type="KEGG" id="stp:Strop_1935"/>
<gene>
    <name evidence="1" type="ordered locus">Strop_1935</name>
</gene>
<dbReference type="Proteomes" id="UP000000235">
    <property type="component" value="Chromosome"/>
</dbReference>
<dbReference type="PATRIC" id="fig|369723.5.peg.1987"/>
<keyword evidence="2" id="KW-1185">Reference proteome</keyword>
<protein>
    <submittedName>
        <fullName evidence="1">Uncharacterized protein</fullName>
    </submittedName>
</protein>
<dbReference type="HOGENOM" id="CLU_1979977_0_0_11"/>
<dbReference type="EMBL" id="CP000667">
    <property type="protein sequence ID" value="ABP54397.1"/>
    <property type="molecule type" value="Genomic_DNA"/>
</dbReference>
<proteinExistence type="predicted"/>
<evidence type="ECO:0000313" key="2">
    <source>
        <dbReference type="Proteomes" id="UP000000235"/>
    </source>
</evidence>
<accession>A4X697</accession>
<evidence type="ECO:0000313" key="1">
    <source>
        <dbReference type="EMBL" id="ABP54397.1"/>
    </source>
</evidence>
<dbReference type="AlphaFoldDB" id="A4X697"/>
<sequence>MDVETVRVEGYHEVLALHRMLMECKSDDLGSVYAGSPFIAAIQHRLADALEAANPGQGWHDWRNADGHPHRVQAVRAHLTGAGRWWHDANGEQRAAYVRDILAPLRPSPELLAELTTISSDRRLGD</sequence>
<reference evidence="2" key="1">
    <citation type="journal article" date="2007" name="Proc. Natl. Acad. Sci. U.S.A.">
        <title>Genome sequencing reveals complex secondary metabolome in the marine actinomycete Salinispora tropica.</title>
        <authorList>
            <person name="Udwary D.W."/>
            <person name="Zeigler L."/>
            <person name="Asolkar R.N."/>
            <person name="Singan V."/>
            <person name="Lapidus A."/>
            <person name="Fenical W."/>
            <person name="Jensen P.R."/>
            <person name="Moore B.S."/>
        </authorList>
    </citation>
    <scope>NUCLEOTIDE SEQUENCE [LARGE SCALE GENOMIC DNA]</scope>
    <source>
        <strain evidence="2">ATCC BAA-916 / DSM 44818 / CNB-440</strain>
    </source>
</reference>
<organism evidence="1 2">
    <name type="scientific">Salinispora tropica (strain ATCC BAA-916 / DSM 44818 / JCM 13857 / NBRC 105044 / CNB-440)</name>
    <dbReference type="NCBI Taxonomy" id="369723"/>
    <lineage>
        <taxon>Bacteria</taxon>
        <taxon>Bacillati</taxon>
        <taxon>Actinomycetota</taxon>
        <taxon>Actinomycetes</taxon>
        <taxon>Micromonosporales</taxon>
        <taxon>Micromonosporaceae</taxon>
        <taxon>Salinispora</taxon>
    </lineage>
</organism>
<name>A4X697_SALTO</name>